<evidence type="ECO:0000313" key="3">
    <source>
        <dbReference type="Proteomes" id="UP000054047"/>
    </source>
</evidence>
<gene>
    <name evidence="2" type="ORF">ANCDUO_23599</name>
</gene>
<dbReference type="EMBL" id="KN769503">
    <property type="protein sequence ID" value="KIH46351.1"/>
    <property type="molecule type" value="Genomic_DNA"/>
</dbReference>
<protein>
    <submittedName>
        <fullName evidence="2">Uncharacterized protein</fullName>
    </submittedName>
</protein>
<sequence>MRSLVTTFRAHLLLNGLPLPVAYDWTPLVGGADMARRMHKGYIVGPDGVPDGAVALPRAVRHDDRCRVGGQSIRYKDARKMLSSCSRRARTSILKRPTSWTSPEEFRPHPMSPRAVYLRKRGIPATSQLLKHCPVVGGGSQRSGSRFLGQYLPNA</sequence>
<keyword evidence="1" id="KW-0732">Signal</keyword>
<dbReference type="Proteomes" id="UP000054047">
    <property type="component" value="Unassembled WGS sequence"/>
</dbReference>
<reference evidence="2 3" key="1">
    <citation type="submission" date="2013-12" db="EMBL/GenBank/DDBJ databases">
        <title>Draft genome of the parsitic nematode Ancylostoma duodenale.</title>
        <authorList>
            <person name="Mitreva M."/>
        </authorList>
    </citation>
    <scope>NUCLEOTIDE SEQUENCE [LARGE SCALE GENOMIC DNA]</scope>
    <source>
        <strain evidence="2 3">Zhejiang</strain>
    </source>
</reference>
<name>A0A0C2FNG8_9BILA</name>
<evidence type="ECO:0000256" key="1">
    <source>
        <dbReference type="SAM" id="SignalP"/>
    </source>
</evidence>
<dbReference type="AlphaFoldDB" id="A0A0C2FNG8"/>
<keyword evidence="3" id="KW-1185">Reference proteome</keyword>
<feature type="signal peptide" evidence="1">
    <location>
        <begin position="1"/>
        <end position="22"/>
    </location>
</feature>
<evidence type="ECO:0000313" key="2">
    <source>
        <dbReference type="EMBL" id="KIH46351.1"/>
    </source>
</evidence>
<proteinExistence type="predicted"/>
<organism evidence="2 3">
    <name type="scientific">Ancylostoma duodenale</name>
    <dbReference type="NCBI Taxonomy" id="51022"/>
    <lineage>
        <taxon>Eukaryota</taxon>
        <taxon>Metazoa</taxon>
        <taxon>Ecdysozoa</taxon>
        <taxon>Nematoda</taxon>
        <taxon>Chromadorea</taxon>
        <taxon>Rhabditida</taxon>
        <taxon>Rhabditina</taxon>
        <taxon>Rhabditomorpha</taxon>
        <taxon>Strongyloidea</taxon>
        <taxon>Ancylostomatidae</taxon>
        <taxon>Ancylostomatinae</taxon>
        <taxon>Ancylostoma</taxon>
    </lineage>
</organism>
<feature type="chain" id="PRO_5002149038" evidence="1">
    <location>
        <begin position="23"/>
        <end position="155"/>
    </location>
</feature>
<accession>A0A0C2FNG8</accession>